<dbReference type="GO" id="GO:0003824">
    <property type="term" value="F:catalytic activity"/>
    <property type="evidence" value="ECO:0007669"/>
    <property type="project" value="InterPro"/>
</dbReference>
<sequence>MPAPEALQRSGLSPSGLGPKEALGLINGTAPSTAVACLVLHDAQRLALLTQLLTSLAAEALGGNVEWALPFVHATRPHAGQVEAAANMRRFLSGSRLVVGLEAVRRRTGHGLWQDRYSTRTAPQWIGPYLEDLMLAQRQLETELNSTSDNPLVDSEAEVAGGSFGDVFSGGNFQATAVTSAMDKTRLALQMLGRIIFSQVTEIISPFTNNGLEANLNAGADDSFTMKGVDVNMAAYMAELAALAHPVSSHVMPAEMHNQGVNSLALLSARRTAEAADLVALMSACHMYVSCQAVELRAQHRRFMHLLRDGLLPDPTCHGALHGLGLAAAADVTRLADVLFPVLERAWYRENGSTWKHRVRHMTEAVTTPVASFLAAEKHECSVSQLASWQRRFDDVMAEAAAKCFHPGPPMPPAEVAAQLGSGTVRLYAWLRSRLGVPLHCGLDHDPLYNARRGLPTDGCKTIGSWISVVYESLRGGALMDMVLDGLETTREQGPRTGDEFERLCRELEKY</sequence>
<evidence type="ECO:0000256" key="1">
    <source>
        <dbReference type="ARBA" id="ARBA00007238"/>
    </source>
</evidence>
<dbReference type="SUPFAM" id="SSF48557">
    <property type="entry name" value="L-aspartase-like"/>
    <property type="match status" value="1"/>
</dbReference>
<organism evidence="2 3">
    <name type="scientific">Ophiocordyceps unilateralis</name>
    <name type="common">Zombie-ant fungus</name>
    <name type="synonym">Torrubia unilateralis</name>
    <dbReference type="NCBI Taxonomy" id="268505"/>
    <lineage>
        <taxon>Eukaryota</taxon>
        <taxon>Fungi</taxon>
        <taxon>Dikarya</taxon>
        <taxon>Ascomycota</taxon>
        <taxon>Pezizomycotina</taxon>
        <taxon>Sordariomycetes</taxon>
        <taxon>Hypocreomycetidae</taxon>
        <taxon>Hypocreales</taxon>
        <taxon>Ophiocordycipitaceae</taxon>
        <taxon>Ophiocordyceps</taxon>
    </lineage>
</organism>
<dbReference type="InterPro" id="IPR023144">
    <property type="entry name" value="Phe_NH3-lyase_shielding_dom_sf"/>
</dbReference>
<dbReference type="Pfam" id="PF00221">
    <property type="entry name" value="Lyase_aromatic"/>
    <property type="match status" value="1"/>
</dbReference>
<dbReference type="Gene3D" id="1.10.274.20">
    <property type="entry name" value="Phenylalanine ammonia-lyase 1, domain 3"/>
    <property type="match status" value="1"/>
</dbReference>
<evidence type="ECO:0008006" key="4">
    <source>
        <dbReference type="Google" id="ProtNLM"/>
    </source>
</evidence>
<dbReference type="Gene3D" id="1.20.200.10">
    <property type="entry name" value="Fumarase/aspartase (Central domain)"/>
    <property type="match status" value="1"/>
</dbReference>
<reference evidence="2 3" key="2">
    <citation type="journal article" date="2017" name="Sci. Rep.">
        <title>Ant-infecting Ophiocordyceps genomes reveal a high diversity of potential behavioral manipulation genes and a possible major role for enterotoxins.</title>
        <authorList>
            <person name="de Bekker C."/>
            <person name="Ohm R.A."/>
            <person name="Evans H.C."/>
            <person name="Brachmann A."/>
            <person name="Hughes D.P."/>
        </authorList>
    </citation>
    <scope>NUCLEOTIDE SEQUENCE [LARGE SCALE GENOMIC DNA]</scope>
    <source>
        <strain evidence="2 3">SC16a</strain>
    </source>
</reference>
<dbReference type="CDD" id="cd00332">
    <property type="entry name" value="PAL-HAL"/>
    <property type="match status" value="1"/>
</dbReference>
<proteinExistence type="inferred from homology"/>
<evidence type="ECO:0000313" key="2">
    <source>
        <dbReference type="EMBL" id="PFH58559.1"/>
    </source>
</evidence>
<dbReference type="PANTHER" id="PTHR10362">
    <property type="entry name" value="HISTIDINE AMMONIA-LYASE"/>
    <property type="match status" value="1"/>
</dbReference>
<dbReference type="InterPro" id="IPR001106">
    <property type="entry name" value="Aromatic_Lyase"/>
</dbReference>
<dbReference type="InterPro" id="IPR008948">
    <property type="entry name" value="L-Aspartase-like"/>
</dbReference>
<comment type="similarity">
    <text evidence="1">Belongs to the PAL/histidase family.</text>
</comment>
<comment type="caution">
    <text evidence="2">The sequence shown here is derived from an EMBL/GenBank/DDBJ whole genome shotgun (WGS) entry which is preliminary data.</text>
</comment>
<keyword evidence="3" id="KW-1185">Reference proteome</keyword>
<dbReference type="OrthoDB" id="10051290at2759"/>
<dbReference type="Proteomes" id="UP000037136">
    <property type="component" value="Unassembled WGS sequence"/>
</dbReference>
<dbReference type="AlphaFoldDB" id="A0A2A9PAX6"/>
<gene>
    <name evidence="2" type="ORF">XA68_13537</name>
</gene>
<evidence type="ECO:0000313" key="3">
    <source>
        <dbReference type="Proteomes" id="UP000037136"/>
    </source>
</evidence>
<accession>A0A2A9PAX6</accession>
<name>A0A2A9PAX6_OPHUN</name>
<reference evidence="2 3" key="1">
    <citation type="journal article" date="2015" name="BMC Genomics">
        <title>Gene expression during zombie ant biting behavior reflects the complexity underlying fungal parasitic behavioral manipulation.</title>
        <authorList>
            <person name="de Bekker C."/>
            <person name="Ohm R.A."/>
            <person name="Loreto R.G."/>
            <person name="Sebastian A."/>
            <person name="Albert I."/>
            <person name="Merrow M."/>
            <person name="Brachmann A."/>
            <person name="Hughes D.P."/>
        </authorList>
    </citation>
    <scope>NUCLEOTIDE SEQUENCE [LARGE SCALE GENOMIC DNA]</scope>
    <source>
        <strain evidence="2 3">SC16a</strain>
    </source>
</reference>
<protein>
    <recommendedName>
        <fullName evidence="4">Phenylalanine ammonia-lyase</fullName>
    </recommendedName>
</protein>
<dbReference type="STRING" id="268505.A0A2A9PAX6"/>
<dbReference type="EMBL" id="LAZP02000280">
    <property type="protein sequence ID" value="PFH58559.1"/>
    <property type="molecule type" value="Genomic_DNA"/>
</dbReference>